<organism evidence="6 7">
    <name type="scientific">Cinara cedri</name>
    <dbReference type="NCBI Taxonomy" id="506608"/>
    <lineage>
        <taxon>Eukaryota</taxon>
        <taxon>Metazoa</taxon>
        <taxon>Ecdysozoa</taxon>
        <taxon>Arthropoda</taxon>
        <taxon>Hexapoda</taxon>
        <taxon>Insecta</taxon>
        <taxon>Pterygota</taxon>
        <taxon>Neoptera</taxon>
        <taxon>Paraneoptera</taxon>
        <taxon>Hemiptera</taxon>
        <taxon>Sternorrhyncha</taxon>
        <taxon>Aphidomorpha</taxon>
        <taxon>Aphidoidea</taxon>
        <taxon>Aphididae</taxon>
        <taxon>Lachninae</taxon>
        <taxon>Cinara</taxon>
    </lineage>
</organism>
<evidence type="ECO:0000256" key="5">
    <source>
        <dbReference type="ARBA" id="ARBA00023480"/>
    </source>
</evidence>
<evidence type="ECO:0000313" key="6">
    <source>
        <dbReference type="EMBL" id="VVC45726.1"/>
    </source>
</evidence>
<gene>
    <name evidence="6" type="ORF">CINCED_3A013367</name>
</gene>
<dbReference type="EMBL" id="CABPRJ010002411">
    <property type="protein sequence ID" value="VVC45726.1"/>
    <property type="molecule type" value="Genomic_DNA"/>
</dbReference>
<evidence type="ECO:0000256" key="3">
    <source>
        <dbReference type="ARBA" id="ARBA00022490"/>
    </source>
</evidence>
<evidence type="ECO:0000256" key="2">
    <source>
        <dbReference type="ARBA" id="ARBA00004496"/>
    </source>
</evidence>
<dbReference type="PANTHER" id="PTHR31661">
    <property type="entry name" value="SIMILAR TO CDNA SEQUENCE BC052040"/>
    <property type="match status" value="1"/>
</dbReference>
<accession>A0A5E4NQS6</accession>
<dbReference type="OrthoDB" id="1272at2759"/>
<proteinExistence type="predicted"/>
<comment type="subcellular location">
    <subcellularLocation>
        <location evidence="2">Cytoplasm</location>
    </subcellularLocation>
    <subcellularLocation>
        <location evidence="1">Nucleus</location>
    </subcellularLocation>
</comment>
<sequence>MAINKNTQIKMESAVDTIKPSNLSSNAYKKKCLTNSEYYTIANKIDSWINNSDFVLNKYGKIIDRALSEFSYLYEYTVISIVDSRIQNYVRQRHHKVFNTSNNSPANYLKTNPFSTTISPYQYQLNYKRTNVLYNRYKELIAGGDMKSPLIMLADNLRMPAMLVAKNVLEEHINEEKLKNQMEEHYRNYNLYTDNNATLSRQDIYVTKSLDSELDSTANVDVQLSQSLNWLSNKLISMRKVSSPTDLQDESNNSFINNHSYYNPKTTKYATPHQLANSTWLIRTDPLLAYQVFKCSVIDGYYGSCVEFIKSCTGRRYEQILEENINFITTGTKANSIDGSASYITEKECRLRGLDMTPDTVLNEPIAVSLSDTNNDMNDNDEYTATNYIGKNDKEIRVLNWIESKAMFGGPDQLRTYMPRQLFPYWNRYGPGAVIFWFGHILEDGEEDKVVHRGVSINKTTYERSALSRFHNKTVYDESSAFSFWSKYCLLMDGFPESSRVLQYNYN</sequence>
<protein>
    <recommendedName>
        <fullName evidence="5">CDAN1-interacting nuclease 1</fullName>
    </recommendedName>
</protein>
<name>A0A5E4NQS6_9HEMI</name>
<evidence type="ECO:0000313" key="7">
    <source>
        <dbReference type="Proteomes" id="UP000325440"/>
    </source>
</evidence>
<keyword evidence="7" id="KW-1185">Reference proteome</keyword>
<keyword evidence="3" id="KW-0963">Cytoplasm</keyword>
<reference evidence="6 7" key="1">
    <citation type="submission" date="2019-08" db="EMBL/GenBank/DDBJ databases">
        <authorList>
            <person name="Alioto T."/>
            <person name="Alioto T."/>
            <person name="Gomez Garrido J."/>
        </authorList>
    </citation>
    <scope>NUCLEOTIDE SEQUENCE [LARGE SCALE GENOMIC DNA]</scope>
</reference>
<evidence type="ECO:0000256" key="1">
    <source>
        <dbReference type="ARBA" id="ARBA00004123"/>
    </source>
</evidence>
<dbReference type="Pfam" id="PF14811">
    <property type="entry name" value="TPD"/>
    <property type="match status" value="1"/>
</dbReference>
<evidence type="ECO:0000256" key="4">
    <source>
        <dbReference type="ARBA" id="ARBA00023242"/>
    </source>
</evidence>
<dbReference type="Proteomes" id="UP000325440">
    <property type="component" value="Unassembled WGS sequence"/>
</dbReference>
<dbReference type="GO" id="GO:0005634">
    <property type="term" value="C:nucleus"/>
    <property type="evidence" value="ECO:0007669"/>
    <property type="project" value="UniProtKB-SubCell"/>
</dbReference>
<keyword evidence="4" id="KW-0539">Nucleus</keyword>
<dbReference type="AlphaFoldDB" id="A0A5E4NQS6"/>
<dbReference type="InterPro" id="IPR029404">
    <property type="entry name" value="CDIN1"/>
</dbReference>
<dbReference type="GO" id="GO:0005737">
    <property type="term" value="C:cytoplasm"/>
    <property type="evidence" value="ECO:0007669"/>
    <property type="project" value="UniProtKB-SubCell"/>
</dbReference>
<dbReference type="PANTHER" id="PTHR31661:SF1">
    <property type="entry name" value="CDAN1-INTERACTING NUCLEASE 1"/>
    <property type="match status" value="1"/>
</dbReference>